<gene>
    <name evidence="2" type="ORF">VE01_04734</name>
</gene>
<feature type="domain" description="SIS" evidence="1">
    <location>
        <begin position="96"/>
        <end position="248"/>
    </location>
</feature>
<dbReference type="GO" id="GO:0097367">
    <property type="term" value="F:carbohydrate derivative binding"/>
    <property type="evidence" value="ECO:0007669"/>
    <property type="project" value="InterPro"/>
</dbReference>
<keyword evidence="3" id="KW-1185">Reference proteome</keyword>
<dbReference type="GeneID" id="28838120"/>
<dbReference type="PROSITE" id="PS51464">
    <property type="entry name" value="SIS"/>
    <property type="match status" value="1"/>
</dbReference>
<proteinExistence type="predicted"/>
<sequence>MGVERPPIQNSEVYVLNGRTRPAPPSPPTPCETRAISPVPDKLMTIAPSEVTGAYPVLEARLATAVHVLKTEAKALSYLARLYQTDSIARQGFNETVELIRRAMEMRGKLVIVGVGKSGHIANKLVATMNSLSIRATFLHPTEALHGDLGQIDTNDIILFITFSGRTPELLSLVPHLNPENDLIVLTAHTHPSTCPIIDRRPSAILLPAPISESETTSFGISAPTTSTTIALALGDALTLAISRELHGTSATSVFATNHPGGAIGASSPPPAAKTKLAEIAVPLADIPFVGGGWGTALATHVIIAGYQSPSGWVRYCENSVAPPRRIRRLQPEDMDKLATKVRGLVVTTPEWIVVREDISVREAIAFLEAAKMESARGEATYDDDAVIATAVEGKVTGVVEIATLMSQKS</sequence>
<evidence type="ECO:0000259" key="1">
    <source>
        <dbReference type="PROSITE" id="PS51464"/>
    </source>
</evidence>
<dbReference type="SUPFAM" id="SSF53697">
    <property type="entry name" value="SIS domain"/>
    <property type="match status" value="1"/>
</dbReference>
<accession>A0A1B8GN49</accession>
<dbReference type="EMBL" id="KV460223">
    <property type="protein sequence ID" value="OBT97264.1"/>
    <property type="molecule type" value="Genomic_DNA"/>
</dbReference>
<dbReference type="OrthoDB" id="1872003at2759"/>
<dbReference type="InterPro" id="IPR001347">
    <property type="entry name" value="SIS_dom"/>
</dbReference>
<dbReference type="PANTHER" id="PTHR38418">
    <property type="entry name" value="SUGAR ISOMERASE, KPSF/GUTQ (AFU_ORTHOLOGUE AFUA_6G08860)"/>
    <property type="match status" value="1"/>
</dbReference>
<name>A0A1B8GN49_9PEZI</name>
<dbReference type="STRING" id="342668.A0A1B8GN49"/>
<dbReference type="Proteomes" id="UP000091956">
    <property type="component" value="Unassembled WGS sequence"/>
</dbReference>
<protein>
    <recommendedName>
        <fullName evidence="1">SIS domain-containing protein</fullName>
    </recommendedName>
</protein>
<dbReference type="AlphaFoldDB" id="A0A1B8GN49"/>
<reference evidence="3" key="2">
    <citation type="journal article" date="2018" name="Nat. Commun.">
        <title>Extreme sensitivity to ultraviolet light in the fungal pathogen causing white-nose syndrome of bats.</title>
        <authorList>
            <person name="Palmer J.M."/>
            <person name="Drees K.P."/>
            <person name="Foster J.T."/>
            <person name="Lindner D.L."/>
        </authorList>
    </citation>
    <scope>NUCLEOTIDE SEQUENCE [LARGE SCALE GENOMIC DNA]</scope>
    <source>
        <strain evidence="3">UAMH 10579</strain>
    </source>
</reference>
<dbReference type="Gene3D" id="3.40.50.10490">
    <property type="entry name" value="Glucose-6-phosphate isomerase like protein, domain 1"/>
    <property type="match status" value="1"/>
</dbReference>
<organism evidence="2 3">
    <name type="scientific">Pseudogymnoascus verrucosus</name>
    <dbReference type="NCBI Taxonomy" id="342668"/>
    <lineage>
        <taxon>Eukaryota</taxon>
        <taxon>Fungi</taxon>
        <taxon>Dikarya</taxon>
        <taxon>Ascomycota</taxon>
        <taxon>Pezizomycotina</taxon>
        <taxon>Leotiomycetes</taxon>
        <taxon>Thelebolales</taxon>
        <taxon>Thelebolaceae</taxon>
        <taxon>Pseudogymnoascus</taxon>
    </lineage>
</organism>
<dbReference type="Pfam" id="PF01380">
    <property type="entry name" value="SIS"/>
    <property type="match status" value="1"/>
</dbReference>
<dbReference type="RefSeq" id="XP_018130997.1">
    <property type="nucleotide sequence ID" value="XM_018274202.2"/>
</dbReference>
<dbReference type="GO" id="GO:1901135">
    <property type="term" value="P:carbohydrate derivative metabolic process"/>
    <property type="evidence" value="ECO:0007669"/>
    <property type="project" value="InterPro"/>
</dbReference>
<evidence type="ECO:0000313" key="3">
    <source>
        <dbReference type="Proteomes" id="UP000091956"/>
    </source>
</evidence>
<dbReference type="InterPro" id="IPR046348">
    <property type="entry name" value="SIS_dom_sf"/>
</dbReference>
<evidence type="ECO:0000313" key="2">
    <source>
        <dbReference type="EMBL" id="OBT97264.1"/>
    </source>
</evidence>
<dbReference type="CDD" id="cd05014">
    <property type="entry name" value="SIS_Kpsf"/>
    <property type="match status" value="1"/>
</dbReference>
<dbReference type="InterPro" id="IPR035474">
    <property type="entry name" value="SIS_Kpsf"/>
</dbReference>
<dbReference type="PANTHER" id="PTHR38418:SF2">
    <property type="entry name" value="SUGAR ISOMERASE, KPSF_GUTQ (AFU_ORTHOLOGUE AFUA_6G08860)"/>
    <property type="match status" value="1"/>
</dbReference>
<reference evidence="2 3" key="1">
    <citation type="submission" date="2016-03" db="EMBL/GenBank/DDBJ databases">
        <title>Comparative genomics of Pseudogymnoascus destructans, the fungus causing white-nose syndrome of bats.</title>
        <authorList>
            <person name="Palmer J.M."/>
            <person name="Drees K.P."/>
            <person name="Foster J.T."/>
            <person name="Lindner D.L."/>
        </authorList>
    </citation>
    <scope>NUCLEOTIDE SEQUENCE [LARGE SCALE GENOMIC DNA]</scope>
    <source>
        <strain evidence="2 3">UAMH 10579</strain>
    </source>
</reference>